<proteinExistence type="predicted"/>
<dbReference type="STRING" id="1122938.SAMN05660772_00438"/>
<dbReference type="Gene3D" id="1.25.40.10">
    <property type="entry name" value="Tetratricopeptide repeat domain"/>
    <property type="match status" value="2"/>
</dbReference>
<accession>A0A1W1UFM9</accession>
<dbReference type="InterPro" id="IPR050767">
    <property type="entry name" value="Sel1_AlgK"/>
</dbReference>
<dbReference type="InterPro" id="IPR011990">
    <property type="entry name" value="TPR-like_helical_dom_sf"/>
</dbReference>
<evidence type="ECO:0000313" key="1">
    <source>
        <dbReference type="EMBL" id="SMB79621.1"/>
    </source>
</evidence>
<dbReference type="InterPro" id="IPR006597">
    <property type="entry name" value="Sel1-like"/>
</dbReference>
<protein>
    <recommendedName>
        <fullName evidence="3">TPR repeat</fullName>
    </recommendedName>
</protein>
<sequence length="262" mass="29876">MIEISQLILEMTVFKKFIISVITILSIMNVNARTISDLSVEEKLELNTALVAYENKQFDTAIPIFKKYHDVLEAQEKLGNMYHYGYGVDKNLSLAVILHAQAGMQGGLGSQLYVGMAFMVGEGVRQDYQEAMKWYEKAALQNDDSAQYFLGSMNYSTKNYIEAVKWYKKSAENNCSNAQFDLANLYLEGKGVEQNYQSAIFWLEKASNQNHYDAIRLLANLYEHGDTTIINKQKAKSWYKKACEIGDYIGCEGEKRMEKSGY</sequence>
<dbReference type="PANTHER" id="PTHR11102:SF160">
    <property type="entry name" value="ERAD-ASSOCIATED E3 UBIQUITIN-PROTEIN LIGASE COMPONENT HRD3"/>
    <property type="match status" value="1"/>
</dbReference>
<dbReference type="EMBL" id="FWWV01000002">
    <property type="protein sequence ID" value="SMB79621.1"/>
    <property type="molecule type" value="Genomic_DNA"/>
</dbReference>
<keyword evidence="2" id="KW-1185">Reference proteome</keyword>
<dbReference type="Pfam" id="PF08238">
    <property type="entry name" value="Sel1"/>
    <property type="match status" value="5"/>
</dbReference>
<evidence type="ECO:0000313" key="2">
    <source>
        <dbReference type="Proteomes" id="UP000192408"/>
    </source>
</evidence>
<evidence type="ECO:0008006" key="3">
    <source>
        <dbReference type="Google" id="ProtNLM"/>
    </source>
</evidence>
<name>A0A1W1UFM9_9PAST</name>
<dbReference type="Proteomes" id="UP000192408">
    <property type="component" value="Unassembled WGS sequence"/>
</dbReference>
<gene>
    <name evidence="1" type="ORF">SAMN05660772_00438</name>
</gene>
<dbReference type="PANTHER" id="PTHR11102">
    <property type="entry name" value="SEL-1-LIKE PROTEIN"/>
    <property type="match status" value="1"/>
</dbReference>
<organism evidence="1 2">
    <name type="scientific">Pasteurella testudinis DSM 23072</name>
    <dbReference type="NCBI Taxonomy" id="1122938"/>
    <lineage>
        <taxon>Bacteria</taxon>
        <taxon>Pseudomonadati</taxon>
        <taxon>Pseudomonadota</taxon>
        <taxon>Gammaproteobacteria</taxon>
        <taxon>Pasteurellales</taxon>
        <taxon>Pasteurellaceae</taxon>
        <taxon>Pasteurella</taxon>
    </lineage>
</organism>
<dbReference type="AlphaFoldDB" id="A0A1W1UFM9"/>
<reference evidence="2" key="1">
    <citation type="submission" date="2017-04" db="EMBL/GenBank/DDBJ databases">
        <authorList>
            <person name="Varghese N."/>
            <person name="Submissions S."/>
        </authorList>
    </citation>
    <scope>NUCLEOTIDE SEQUENCE [LARGE SCALE GENOMIC DNA]</scope>
    <source>
        <strain evidence="2">DSM 23072</strain>
    </source>
</reference>
<dbReference type="SMART" id="SM00671">
    <property type="entry name" value="SEL1"/>
    <property type="match status" value="5"/>
</dbReference>
<dbReference type="SUPFAM" id="SSF81901">
    <property type="entry name" value="HCP-like"/>
    <property type="match status" value="1"/>
</dbReference>